<evidence type="ECO:0000313" key="5">
    <source>
        <dbReference type="Proteomes" id="UP001362999"/>
    </source>
</evidence>
<dbReference type="EMBL" id="JAWWNJ010000005">
    <property type="protein sequence ID" value="KAK7056143.1"/>
    <property type="molecule type" value="Genomic_DNA"/>
</dbReference>
<dbReference type="Pfam" id="PF00106">
    <property type="entry name" value="adh_short"/>
    <property type="match status" value="1"/>
</dbReference>
<dbReference type="PANTHER" id="PTHR24320:SF283">
    <property type="entry name" value="RETINOL DEHYDROGENASE 11"/>
    <property type="match status" value="1"/>
</dbReference>
<sequence length="286" mass="29855">MSSPTFSSSSTADDVASAFSNEIAGKNVLITGTSKNGIGFETALAIAKHGANLVIITGYNDQRLKESEHAIKAQVPKANIRRLILDLASLSAVRTAADEVNSFPEAIHVLIHNAAAAISSSFKLTIDNLETQMATAHIGPFLFTKLILPKILASASTSPSPSPGYTYTYTPRVVFVSSMAILSGSGSGVNFETIGKPDEATQAKSANVMTALELCKRSRGRVNAYSLHPGGQRSPRELAQASGLMDADGKPNTTGGVEWKTLAQGAATGFDPTLNGSSSSSNYPHG</sequence>
<keyword evidence="2" id="KW-0560">Oxidoreductase</keyword>
<keyword evidence="5" id="KW-1185">Reference proteome</keyword>
<dbReference type="Proteomes" id="UP001362999">
    <property type="component" value="Unassembled WGS sequence"/>
</dbReference>
<accession>A0AAW0DX12</accession>
<dbReference type="InterPro" id="IPR036291">
    <property type="entry name" value="NAD(P)-bd_dom_sf"/>
</dbReference>
<dbReference type="GO" id="GO:0016491">
    <property type="term" value="F:oxidoreductase activity"/>
    <property type="evidence" value="ECO:0007669"/>
    <property type="project" value="UniProtKB-KW"/>
</dbReference>
<dbReference type="AlphaFoldDB" id="A0AAW0DX12"/>
<evidence type="ECO:0000256" key="2">
    <source>
        <dbReference type="ARBA" id="ARBA00023002"/>
    </source>
</evidence>
<comment type="similarity">
    <text evidence="1">Belongs to the short-chain dehydrogenases/reductases (SDR) family.</text>
</comment>
<name>A0AAW0DX12_9AGAR</name>
<organism evidence="4 5">
    <name type="scientific">Favolaschia claudopus</name>
    <dbReference type="NCBI Taxonomy" id="2862362"/>
    <lineage>
        <taxon>Eukaryota</taxon>
        <taxon>Fungi</taxon>
        <taxon>Dikarya</taxon>
        <taxon>Basidiomycota</taxon>
        <taxon>Agaricomycotina</taxon>
        <taxon>Agaricomycetes</taxon>
        <taxon>Agaricomycetidae</taxon>
        <taxon>Agaricales</taxon>
        <taxon>Marasmiineae</taxon>
        <taxon>Mycenaceae</taxon>
        <taxon>Favolaschia</taxon>
    </lineage>
</organism>
<dbReference type="PANTHER" id="PTHR24320">
    <property type="entry name" value="RETINOL DEHYDROGENASE"/>
    <property type="match status" value="1"/>
</dbReference>
<evidence type="ECO:0000256" key="1">
    <source>
        <dbReference type="ARBA" id="ARBA00006484"/>
    </source>
</evidence>
<dbReference type="InterPro" id="IPR002347">
    <property type="entry name" value="SDR_fam"/>
</dbReference>
<comment type="caution">
    <text evidence="4">The sequence shown here is derived from an EMBL/GenBank/DDBJ whole genome shotgun (WGS) entry which is preliminary data.</text>
</comment>
<dbReference type="Gene3D" id="3.40.50.720">
    <property type="entry name" value="NAD(P)-binding Rossmann-like Domain"/>
    <property type="match status" value="1"/>
</dbReference>
<evidence type="ECO:0000313" key="4">
    <source>
        <dbReference type="EMBL" id="KAK7056143.1"/>
    </source>
</evidence>
<proteinExistence type="inferred from homology"/>
<protein>
    <submittedName>
        <fullName evidence="4">Short-chain dehydrogenase/reductase family protein</fullName>
    </submittedName>
</protein>
<feature type="region of interest" description="Disordered" evidence="3">
    <location>
        <begin position="227"/>
        <end position="257"/>
    </location>
</feature>
<gene>
    <name evidence="4" type="ORF">R3P38DRAFT_2850557</name>
</gene>
<reference evidence="4 5" key="1">
    <citation type="journal article" date="2024" name="J Genomics">
        <title>Draft genome sequencing and assembly of Favolaschia claudopus CIRM-BRFM 2984 isolated from oak limbs.</title>
        <authorList>
            <person name="Navarro D."/>
            <person name="Drula E."/>
            <person name="Chaduli D."/>
            <person name="Cazenave R."/>
            <person name="Ahrendt S."/>
            <person name="Wang J."/>
            <person name="Lipzen A."/>
            <person name="Daum C."/>
            <person name="Barry K."/>
            <person name="Grigoriev I.V."/>
            <person name="Favel A."/>
            <person name="Rosso M.N."/>
            <person name="Martin F."/>
        </authorList>
    </citation>
    <scope>NUCLEOTIDE SEQUENCE [LARGE SCALE GENOMIC DNA]</scope>
    <source>
        <strain evidence="4 5">CIRM-BRFM 2984</strain>
    </source>
</reference>
<dbReference type="SUPFAM" id="SSF51735">
    <property type="entry name" value="NAD(P)-binding Rossmann-fold domains"/>
    <property type="match status" value="1"/>
</dbReference>
<evidence type="ECO:0000256" key="3">
    <source>
        <dbReference type="SAM" id="MobiDB-lite"/>
    </source>
</evidence>